<evidence type="ECO:0000313" key="3">
    <source>
        <dbReference type="Proteomes" id="UP000059680"/>
    </source>
</evidence>
<proteinExistence type="predicted"/>
<dbReference type="AlphaFoldDB" id="A0A0P0VQN2"/>
<organism evidence="2 3">
    <name type="scientific">Oryza sativa subsp. japonica</name>
    <name type="common">Rice</name>
    <dbReference type="NCBI Taxonomy" id="39947"/>
    <lineage>
        <taxon>Eukaryota</taxon>
        <taxon>Viridiplantae</taxon>
        <taxon>Streptophyta</taxon>
        <taxon>Embryophyta</taxon>
        <taxon>Tracheophyta</taxon>
        <taxon>Spermatophyta</taxon>
        <taxon>Magnoliopsida</taxon>
        <taxon>Liliopsida</taxon>
        <taxon>Poales</taxon>
        <taxon>Poaceae</taxon>
        <taxon>BOP clade</taxon>
        <taxon>Oryzoideae</taxon>
        <taxon>Oryzeae</taxon>
        <taxon>Oryzinae</taxon>
        <taxon>Oryza</taxon>
        <taxon>Oryza sativa</taxon>
    </lineage>
</organism>
<dbReference type="EMBL" id="AP014958">
    <property type="protein sequence ID" value="BAS81285.1"/>
    <property type="molecule type" value="Genomic_DNA"/>
</dbReference>
<name>A0A0P0VQN2_ORYSJ</name>
<evidence type="ECO:0000313" key="2">
    <source>
        <dbReference type="EMBL" id="BAS81285.1"/>
    </source>
</evidence>
<dbReference type="InParanoid" id="A0A0P0VQN2"/>
<reference evidence="3" key="1">
    <citation type="journal article" date="2005" name="Nature">
        <title>The map-based sequence of the rice genome.</title>
        <authorList>
            <consortium name="International rice genome sequencing project (IRGSP)"/>
            <person name="Matsumoto T."/>
            <person name="Wu J."/>
            <person name="Kanamori H."/>
            <person name="Katayose Y."/>
            <person name="Fujisawa M."/>
            <person name="Namiki N."/>
            <person name="Mizuno H."/>
            <person name="Yamamoto K."/>
            <person name="Antonio B.A."/>
            <person name="Baba T."/>
            <person name="Sakata K."/>
            <person name="Nagamura Y."/>
            <person name="Aoki H."/>
            <person name="Arikawa K."/>
            <person name="Arita K."/>
            <person name="Bito T."/>
            <person name="Chiden Y."/>
            <person name="Fujitsuka N."/>
            <person name="Fukunaka R."/>
            <person name="Hamada M."/>
            <person name="Harada C."/>
            <person name="Hayashi A."/>
            <person name="Hijishita S."/>
            <person name="Honda M."/>
            <person name="Hosokawa S."/>
            <person name="Ichikawa Y."/>
            <person name="Idonuma A."/>
            <person name="Iijima M."/>
            <person name="Ikeda M."/>
            <person name="Ikeno M."/>
            <person name="Ito K."/>
            <person name="Ito S."/>
            <person name="Ito T."/>
            <person name="Ito Y."/>
            <person name="Ito Y."/>
            <person name="Iwabuchi A."/>
            <person name="Kamiya K."/>
            <person name="Karasawa W."/>
            <person name="Kurita K."/>
            <person name="Katagiri S."/>
            <person name="Kikuta A."/>
            <person name="Kobayashi H."/>
            <person name="Kobayashi N."/>
            <person name="Machita K."/>
            <person name="Maehara T."/>
            <person name="Masukawa M."/>
            <person name="Mizubayashi T."/>
            <person name="Mukai Y."/>
            <person name="Nagasaki H."/>
            <person name="Nagata Y."/>
            <person name="Naito S."/>
            <person name="Nakashima M."/>
            <person name="Nakama Y."/>
            <person name="Nakamichi Y."/>
            <person name="Nakamura M."/>
            <person name="Meguro A."/>
            <person name="Negishi M."/>
            <person name="Ohta I."/>
            <person name="Ohta T."/>
            <person name="Okamoto M."/>
            <person name="Ono N."/>
            <person name="Saji S."/>
            <person name="Sakaguchi M."/>
            <person name="Sakai K."/>
            <person name="Shibata M."/>
            <person name="Shimokawa T."/>
            <person name="Song J."/>
            <person name="Takazaki Y."/>
            <person name="Terasawa K."/>
            <person name="Tsugane M."/>
            <person name="Tsuji K."/>
            <person name="Ueda S."/>
            <person name="Waki K."/>
            <person name="Yamagata H."/>
            <person name="Yamamoto M."/>
            <person name="Yamamoto S."/>
            <person name="Yamane H."/>
            <person name="Yoshiki S."/>
            <person name="Yoshihara R."/>
            <person name="Yukawa K."/>
            <person name="Zhong H."/>
            <person name="Yano M."/>
            <person name="Yuan Q."/>
            <person name="Ouyang S."/>
            <person name="Liu J."/>
            <person name="Jones K.M."/>
            <person name="Gansberger K."/>
            <person name="Moffat K."/>
            <person name="Hill J."/>
            <person name="Bera J."/>
            <person name="Fadrosh D."/>
            <person name="Jin S."/>
            <person name="Johri S."/>
            <person name="Kim M."/>
            <person name="Overton L."/>
            <person name="Reardon M."/>
            <person name="Tsitrin T."/>
            <person name="Vuong H."/>
            <person name="Weaver B."/>
            <person name="Ciecko A."/>
            <person name="Tallon L."/>
            <person name="Jackson J."/>
            <person name="Pai G."/>
            <person name="Aken S.V."/>
            <person name="Utterback T."/>
            <person name="Reidmuller S."/>
            <person name="Feldblyum T."/>
            <person name="Hsiao J."/>
            <person name="Zismann V."/>
            <person name="Iobst S."/>
            <person name="de Vazeille A.R."/>
            <person name="Buell C.R."/>
            <person name="Ying K."/>
            <person name="Li Y."/>
            <person name="Lu T."/>
            <person name="Huang Y."/>
            <person name="Zhao Q."/>
            <person name="Feng Q."/>
            <person name="Zhang L."/>
            <person name="Zhu J."/>
            <person name="Weng Q."/>
            <person name="Mu J."/>
            <person name="Lu Y."/>
            <person name="Fan D."/>
            <person name="Liu Y."/>
            <person name="Guan J."/>
            <person name="Zhang Y."/>
            <person name="Yu S."/>
            <person name="Liu X."/>
            <person name="Zhang Y."/>
            <person name="Hong G."/>
            <person name="Han B."/>
            <person name="Choisne N."/>
            <person name="Demange N."/>
            <person name="Orjeda G."/>
            <person name="Samain S."/>
            <person name="Cattolico L."/>
            <person name="Pelletier E."/>
            <person name="Couloux A."/>
            <person name="Segurens B."/>
            <person name="Wincker P."/>
            <person name="D'Hont A."/>
            <person name="Scarpelli C."/>
            <person name="Weissenbach J."/>
            <person name="Salanoubat M."/>
            <person name="Quetier F."/>
            <person name="Yu Y."/>
            <person name="Kim H.R."/>
            <person name="Rambo T."/>
            <person name="Currie J."/>
            <person name="Collura K."/>
            <person name="Luo M."/>
            <person name="Yang T."/>
            <person name="Ammiraju J.S.S."/>
            <person name="Engler F."/>
            <person name="Soderlund C."/>
            <person name="Wing R.A."/>
            <person name="Palmer L.E."/>
            <person name="de la Bastide M."/>
            <person name="Spiegel L."/>
            <person name="Nascimento L."/>
            <person name="Zutavern T."/>
            <person name="O'Shaughnessy A."/>
            <person name="Dike S."/>
            <person name="Dedhia N."/>
            <person name="Preston R."/>
            <person name="Balija V."/>
            <person name="McCombie W.R."/>
            <person name="Chow T."/>
            <person name="Chen H."/>
            <person name="Chung M."/>
            <person name="Chen C."/>
            <person name="Shaw J."/>
            <person name="Wu H."/>
            <person name="Hsiao K."/>
            <person name="Chao Y."/>
            <person name="Chu M."/>
            <person name="Cheng C."/>
            <person name="Hour A."/>
            <person name="Lee P."/>
            <person name="Lin S."/>
            <person name="Lin Y."/>
            <person name="Liou J."/>
            <person name="Liu S."/>
            <person name="Hsing Y."/>
            <person name="Raghuvanshi S."/>
            <person name="Mohanty A."/>
            <person name="Bharti A.K."/>
            <person name="Gaur A."/>
            <person name="Gupta V."/>
            <person name="Kumar D."/>
            <person name="Ravi V."/>
            <person name="Vij S."/>
            <person name="Kapur A."/>
            <person name="Khurana P."/>
            <person name="Khurana P."/>
            <person name="Khurana J.P."/>
            <person name="Tyagi A.K."/>
            <person name="Gaikwad K."/>
            <person name="Singh A."/>
            <person name="Dalal V."/>
            <person name="Srivastava S."/>
            <person name="Dixit A."/>
            <person name="Pal A.K."/>
            <person name="Ghazi I.A."/>
            <person name="Yadav M."/>
            <person name="Pandit A."/>
            <person name="Bhargava A."/>
            <person name="Sureshbabu K."/>
            <person name="Batra K."/>
            <person name="Sharma T.R."/>
            <person name="Mohapatra T."/>
            <person name="Singh N.K."/>
            <person name="Messing J."/>
            <person name="Nelson A.B."/>
            <person name="Fuks G."/>
            <person name="Kavchok S."/>
            <person name="Keizer G."/>
            <person name="Linton E."/>
            <person name="Llaca V."/>
            <person name="Song R."/>
            <person name="Tanyolac B."/>
            <person name="Young S."/>
            <person name="Ho-Il K."/>
            <person name="Hahn J.H."/>
            <person name="Sangsakoo G."/>
            <person name="Vanavichit A."/>
            <person name="de Mattos Luiz.A.T."/>
            <person name="Zimmer P.D."/>
            <person name="Malone G."/>
            <person name="Dellagostin O."/>
            <person name="de Oliveira A.C."/>
            <person name="Bevan M."/>
            <person name="Bancroft I."/>
            <person name="Minx P."/>
            <person name="Cordum H."/>
            <person name="Wilson R."/>
            <person name="Cheng Z."/>
            <person name="Jin W."/>
            <person name="Jiang J."/>
            <person name="Leong S.A."/>
            <person name="Iwama H."/>
            <person name="Gojobori T."/>
            <person name="Itoh T."/>
            <person name="Niimura Y."/>
            <person name="Fujii Y."/>
            <person name="Habara T."/>
            <person name="Sakai H."/>
            <person name="Sato Y."/>
            <person name="Wilson G."/>
            <person name="Kumar K."/>
            <person name="McCouch S."/>
            <person name="Juretic N."/>
            <person name="Hoen D."/>
            <person name="Wright S."/>
            <person name="Bruskiewich R."/>
            <person name="Bureau T."/>
            <person name="Miyao A."/>
            <person name="Hirochika H."/>
            <person name="Nishikawa T."/>
            <person name="Kadowaki K."/>
            <person name="Sugiura M."/>
            <person name="Burr B."/>
            <person name="Sasaki T."/>
        </authorList>
    </citation>
    <scope>NUCLEOTIDE SEQUENCE [LARGE SCALE GENOMIC DNA]</scope>
    <source>
        <strain evidence="3">cv. Nipponbare</strain>
    </source>
</reference>
<dbReference type="PaxDb" id="39947-A0A0P0VQN2"/>
<feature type="region of interest" description="Disordered" evidence="1">
    <location>
        <begin position="58"/>
        <end position="77"/>
    </location>
</feature>
<reference evidence="2 3" key="2">
    <citation type="journal article" date="2013" name="Plant Cell Physiol.">
        <title>Rice Annotation Project Database (RAP-DB): an integrative and interactive database for rice genomics.</title>
        <authorList>
            <person name="Sakai H."/>
            <person name="Lee S.S."/>
            <person name="Tanaka T."/>
            <person name="Numa H."/>
            <person name="Kim J."/>
            <person name="Kawahara Y."/>
            <person name="Wakimoto H."/>
            <person name="Yang C.C."/>
            <person name="Iwamoto M."/>
            <person name="Abe T."/>
            <person name="Yamada Y."/>
            <person name="Muto A."/>
            <person name="Inokuchi H."/>
            <person name="Ikemura T."/>
            <person name="Matsumoto T."/>
            <person name="Sasaki T."/>
            <person name="Itoh T."/>
        </authorList>
    </citation>
    <scope>NUCLEOTIDE SEQUENCE [LARGE SCALE GENOMIC DNA]</scope>
    <source>
        <strain evidence="3">cv. Nipponbare</strain>
    </source>
</reference>
<gene>
    <name evidence="2" type="ordered locus">Os02g0787533</name>
    <name evidence="2" type="ORF">OSNPB_020787533</name>
</gene>
<dbReference type="Proteomes" id="UP000059680">
    <property type="component" value="Chromosome 2"/>
</dbReference>
<sequence length="114" mass="12764">MDSEVAPLVLFVSSLNPITDMMQGRQQHIIAQRMKGMAYPIQLKVRNTIHNLAGKKFGASAAEERPPNIHTFPTTNHTAKKQSKAILKWSKRALILKRHLSLNSNIVNIIPSTL</sequence>
<protein>
    <submittedName>
        <fullName evidence="2">Os02g0787533 protein</fullName>
    </submittedName>
</protein>
<dbReference type="Gramene" id="Os02t0787533-00">
    <property type="protein sequence ID" value="Os02t0787533-00"/>
    <property type="gene ID" value="Os02g0787533"/>
</dbReference>
<reference evidence="2 3" key="3">
    <citation type="journal article" date="2013" name="Rice">
        <title>Improvement of the Oryza sativa Nipponbare reference genome using next generation sequence and optical map data.</title>
        <authorList>
            <person name="Kawahara Y."/>
            <person name="de la Bastide M."/>
            <person name="Hamilton J.P."/>
            <person name="Kanamori H."/>
            <person name="McCombie W.R."/>
            <person name="Ouyang S."/>
            <person name="Schwartz D.C."/>
            <person name="Tanaka T."/>
            <person name="Wu J."/>
            <person name="Zhou S."/>
            <person name="Childs K.L."/>
            <person name="Davidson R.M."/>
            <person name="Lin H."/>
            <person name="Quesada-Ocampo L."/>
            <person name="Vaillancourt B."/>
            <person name="Sakai H."/>
            <person name="Lee S.S."/>
            <person name="Kim J."/>
            <person name="Numa H."/>
            <person name="Itoh T."/>
            <person name="Buell C.R."/>
            <person name="Matsumoto T."/>
        </authorList>
    </citation>
    <scope>NUCLEOTIDE SEQUENCE [LARGE SCALE GENOMIC DNA]</scope>
    <source>
        <strain evidence="3">cv. Nipponbare</strain>
    </source>
</reference>
<accession>A0A0P0VQN2</accession>
<evidence type="ECO:0000256" key="1">
    <source>
        <dbReference type="SAM" id="MobiDB-lite"/>
    </source>
</evidence>
<keyword evidence="3" id="KW-1185">Reference proteome</keyword>